<dbReference type="EMBL" id="JACCBI010000001">
    <property type="protein sequence ID" value="NYD68650.1"/>
    <property type="molecule type" value="Genomic_DNA"/>
</dbReference>
<dbReference type="OrthoDB" id="5126363at2"/>
<keyword evidence="2" id="KW-0812">Transmembrane</keyword>
<gene>
    <name evidence="3" type="ORF">BJ972_003169</name>
    <name evidence="4" type="ORF">ESP50_12520</name>
</gene>
<reference evidence="4 5" key="1">
    <citation type="submission" date="2019-01" db="EMBL/GenBank/DDBJ databases">
        <title>Agromyces.</title>
        <authorList>
            <person name="Li J."/>
        </authorList>
    </citation>
    <scope>NUCLEOTIDE SEQUENCE [LARGE SCALE GENOMIC DNA]</scope>
    <source>
        <strain evidence="4 5">DSM 23870</strain>
    </source>
</reference>
<evidence type="ECO:0000313" key="5">
    <source>
        <dbReference type="Proteomes" id="UP000292686"/>
    </source>
</evidence>
<dbReference type="Proteomes" id="UP000581087">
    <property type="component" value="Unassembled WGS sequence"/>
</dbReference>
<accession>A0A4Q2M826</accession>
<keyword evidence="2" id="KW-0472">Membrane</keyword>
<name>A0A4Q2M826_9MICO</name>
<organism evidence="4 5">
    <name type="scientific">Agromyces atrinae</name>
    <dbReference type="NCBI Taxonomy" id="592376"/>
    <lineage>
        <taxon>Bacteria</taxon>
        <taxon>Bacillati</taxon>
        <taxon>Actinomycetota</taxon>
        <taxon>Actinomycetes</taxon>
        <taxon>Micrococcales</taxon>
        <taxon>Microbacteriaceae</taxon>
        <taxon>Agromyces</taxon>
    </lineage>
</organism>
<feature type="region of interest" description="Disordered" evidence="1">
    <location>
        <begin position="58"/>
        <end position="78"/>
    </location>
</feature>
<evidence type="ECO:0000313" key="6">
    <source>
        <dbReference type="Proteomes" id="UP000581087"/>
    </source>
</evidence>
<comment type="caution">
    <text evidence="4">The sequence shown here is derived from an EMBL/GenBank/DDBJ whole genome shotgun (WGS) entry which is preliminary data.</text>
</comment>
<keyword evidence="5" id="KW-1185">Reference proteome</keyword>
<evidence type="ECO:0000256" key="1">
    <source>
        <dbReference type="SAM" id="MobiDB-lite"/>
    </source>
</evidence>
<proteinExistence type="predicted"/>
<dbReference type="AlphaFoldDB" id="A0A4Q2M826"/>
<dbReference type="EMBL" id="SDPM01000006">
    <property type="protein sequence ID" value="RXZ86022.1"/>
    <property type="molecule type" value="Genomic_DNA"/>
</dbReference>
<protein>
    <submittedName>
        <fullName evidence="4">Uncharacterized protein</fullName>
    </submittedName>
</protein>
<evidence type="ECO:0000313" key="3">
    <source>
        <dbReference type="EMBL" id="NYD68650.1"/>
    </source>
</evidence>
<feature type="transmembrane region" description="Helical" evidence="2">
    <location>
        <begin position="33"/>
        <end position="52"/>
    </location>
</feature>
<keyword evidence="2" id="KW-1133">Transmembrane helix</keyword>
<sequence>MKSGTGGAEWYFIGATFAFASSSLGLIGTGWPWTIISLVIGFALVVAGGVVWSNAARKWTPPEAEPDATQPDGTSPHA</sequence>
<dbReference type="RefSeq" id="WP_129175646.1">
    <property type="nucleotide sequence ID" value="NZ_JACCBI010000001.1"/>
</dbReference>
<reference evidence="3 6" key="2">
    <citation type="submission" date="2020-07" db="EMBL/GenBank/DDBJ databases">
        <title>Sequencing the genomes of 1000 actinobacteria strains.</title>
        <authorList>
            <person name="Klenk H.-P."/>
        </authorList>
    </citation>
    <scope>NUCLEOTIDE SEQUENCE [LARGE SCALE GENOMIC DNA]</scope>
    <source>
        <strain evidence="3 6">DSM 23870</strain>
    </source>
</reference>
<evidence type="ECO:0000313" key="4">
    <source>
        <dbReference type="EMBL" id="RXZ86022.1"/>
    </source>
</evidence>
<feature type="transmembrane region" description="Helical" evidence="2">
    <location>
        <begin position="7"/>
        <end position="27"/>
    </location>
</feature>
<dbReference type="Proteomes" id="UP000292686">
    <property type="component" value="Unassembled WGS sequence"/>
</dbReference>
<evidence type="ECO:0000256" key="2">
    <source>
        <dbReference type="SAM" id="Phobius"/>
    </source>
</evidence>